<comment type="catalytic activity">
    <reaction evidence="1">
        <text>an N-(ADP-alpha-D-ribosyl)-thymidine in DNA + H2O = a thymidine in DNA + ADP-D-ribose</text>
        <dbReference type="Rhea" id="RHEA:71655"/>
        <dbReference type="Rhea" id="RHEA-COMP:13556"/>
        <dbReference type="Rhea" id="RHEA-COMP:18051"/>
        <dbReference type="ChEBI" id="CHEBI:15377"/>
        <dbReference type="ChEBI" id="CHEBI:57967"/>
        <dbReference type="ChEBI" id="CHEBI:137386"/>
        <dbReference type="ChEBI" id="CHEBI:191199"/>
    </reaction>
    <physiologicalReaction direction="left-to-right" evidence="1">
        <dbReference type="Rhea" id="RHEA:71656"/>
    </physiologicalReaction>
</comment>
<proteinExistence type="predicted"/>
<evidence type="ECO:0000259" key="2">
    <source>
        <dbReference type="PROSITE" id="PS51154"/>
    </source>
</evidence>
<evidence type="ECO:0000313" key="4">
    <source>
        <dbReference type="Proteomes" id="UP000563094"/>
    </source>
</evidence>
<dbReference type="CDD" id="cd02901">
    <property type="entry name" value="Macro_Poa1p-like"/>
    <property type="match status" value="1"/>
</dbReference>
<evidence type="ECO:0000256" key="1">
    <source>
        <dbReference type="ARBA" id="ARBA00035885"/>
    </source>
</evidence>
<dbReference type="InterPro" id="IPR043472">
    <property type="entry name" value="Macro_dom-like"/>
</dbReference>
<protein>
    <submittedName>
        <fullName evidence="3">O-acetyl-ADP-ribose deacetylase (Regulator of RNase III)/uncharacterized protein YwgA</fullName>
    </submittedName>
</protein>
<dbReference type="Pfam" id="PF01661">
    <property type="entry name" value="Macro"/>
    <property type="match status" value="1"/>
</dbReference>
<organism evidence="3 4">
    <name type="scientific">Rufibacter quisquiliarum</name>
    <dbReference type="NCBI Taxonomy" id="1549639"/>
    <lineage>
        <taxon>Bacteria</taxon>
        <taxon>Pseudomonadati</taxon>
        <taxon>Bacteroidota</taxon>
        <taxon>Cytophagia</taxon>
        <taxon>Cytophagales</taxon>
        <taxon>Hymenobacteraceae</taxon>
        <taxon>Rufibacter</taxon>
    </lineage>
</organism>
<dbReference type="SUPFAM" id="SSF52949">
    <property type="entry name" value="Macro domain-like"/>
    <property type="match status" value="1"/>
</dbReference>
<dbReference type="EMBL" id="JACJIQ010000031">
    <property type="protein sequence ID" value="MBA9079811.1"/>
    <property type="molecule type" value="Genomic_DNA"/>
</dbReference>
<dbReference type="PANTHER" id="PTHR12521">
    <property type="entry name" value="PROTEIN C6ORF130"/>
    <property type="match status" value="1"/>
</dbReference>
<dbReference type="AlphaFoldDB" id="A0A839H1Q3"/>
<dbReference type="PROSITE" id="PS51154">
    <property type="entry name" value="MACRO"/>
    <property type="match status" value="1"/>
</dbReference>
<accession>A0A839H1Q3</accession>
<keyword evidence="4" id="KW-1185">Reference proteome</keyword>
<gene>
    <name evidence="3" type="ORF">FHS90_004552</name>
</gene>
<dbReference type="RefSeq" id="WP_182514544.1">
    <property type="nucleotide sequence ID" value="NZ_JACJIQ010000031.1"/>
</dbReference>
<dbReference type="InterPro" id="IPR050892">
    <property type="entry name" value="ADP-ribose_metab_enzymes"/>
</dbReference>
<sequence length="343" mass="39709">MIEYKTGNILKANTQALINTVNCEGYMGKGIAYQFKLEYPENNEAYIKACKSGELKVGSIFPFKEEEKIIINFPTKDKWREKSKYEYIESGIKSLKAFIINENIISIAIPPLGCGNGGLKWPVVKEIILDQLECLANKTTIEIYEPSDNIVKENKSNRLPKLNASHLLLMELKLRLEKFNKIRLQKTAYLINYLSNQNYFKFDAHHFGPYAHSLEILSKDIKEYQMFYGFDTEKAYKHAKTVLISDSILAKEKIFLPFVEKATEITNHVLSDKELELLTTLLFLIEKRNLISAQDLVKLVKDWSEYKADTFSEEQIMKATNELLEKRLIQKELYGLRPNKPSQ</sequence>
<dbReference type="SMART" id="SM00506">
    <property type="entry name" value="A1pp"/>
    <property type="match status" value="1"/>
</dbReference>
<reference evidence="3 4" key="1">
    <citation type="submission" date="2020-08" db="EMBL/GenBank/DDBJ databases">
        <title>Genomic Encyclopedia of Type Strains, Phase IV (KMG-IV): sequencing the most valuable type-strain genomes for metagenomic binning, comparative biology and taxonomic classification.</title>
        <authorList>
            <person name="Goeker M."/>
        </authorList>
    </citation>
    <scope>NUCLEOTIDE SEQUENCE [LARGE SCALE GENOMIC DNA]</scope>
    <source>
        <strain evidence="3 4">DSM 29854</strain>
    </source>
</reference>
<dbReference type="InterPro" id="IPR002589">
    <property type="entry name" value="Macro_dom"/>
</dbReference>
<name>A0A839H1Q3_9BACT</name>
<comment type="caution">
    <text evidence="3">The sequence shown here is derived from an EMBL/GenBank/DDBJ whole genome shotgun (WGS) entry which is preliminary data.</text>
</comment>
<feature type="domain" description="Macro" evidence="2">
    <location>
        <begin position="1"/>
        <end position="152"/>
    </location>
</feature>
<dbReference type="GO" id="GO:0140291">
    <property type="term" value="P:peptidyl-glutamate ADP-deribosylation"/>
    <property type="evidence" value="ECO:0007669"/>
    <property type="project" value="TreeGrafter"/>
</dbReference>
<dbReference type="Gene3D" id="3.40.220.10">
    <property type="entry name" value="Leucine Aminopeptidase, subunit E, domain 1"/>
    <property type="match status" value="1"/>
</dbReference>
<dbReference type="PANTHER" id="PTHR12521:SF0">
    <property type="entry name" value="ADP-RIBOSE GLYCOHYDROLASE OARD1"/>
    <property type="match status" value="1"/>
</dbReference>
<dbReference type="Proteomes" id="UP000563094">
    <property type="component" value="Unassembled WGS sequence"/>
</dbReference>
<evidence type="ECO:0000313" key="3">
    <source>
        <dbReference type="EMBL" id="MBA9079811.1"/>
    </source>
</evidence>